<dbReference type="GO" id="GO:0046496">
    <property type="term" value="P:nicotinamide nucleotide metabolic process"/>
    <property type="evidence" value="ECO:0007669"/>
    <property type="project" value="UniProtKB-UniRule"/>
</dbReference>
<dbReference type="AlphaFoldDB" id="A0A9X1PA46"/>
<dbReference type="EC" id="4.2.1.136" evidence="19"/>
<evidence type="ECO:0000256" key="8">
    <source>
        <dbReference type="ARBA" id="ARBA00022857"/>
    </source>
</evidence>
<dbReference type="Gene3D" id="3.40.50.10260">
    <property type="entry name" value="YjeF N-terminal domain"/>
    <property type="match status" value="1"/>
</dbReference>
<dbReference type="RefSeq" id="WP_234612021.1">
    <property type="nucleotide sequence ID" value="NZ_CP098806.1"/>
</dbReference>
<evidence type="ECO:0000256" key="18">
    <source>
        <dbReference type="HAMAP-Rule" id="MF_01966"/>
    </source>
</evidence>
<gene>
    <name evidence="18" type="primary">nnrE</name>
    <name evidence="17" type="synonym">nnrD</name>
    <name evidence="22" type="ORF">LXM24_05670</name>
</gene>
<comment type="function">
    <text evidence="14 19">Bifunctional enzyme that catalyzes the epimerization of the S- and R-forms of NAD(P)HX and the dehydration of the S-form of NAD(P)HX at the expense of ADP, which is converted to AMP. This allows the repair of both epimers of NAD(P)HX, a damaged form of NAD(P)H that is a result of enzymatic or heat-dependent hydration.</text>
</comment>
<dbReference type="PANTHER" id="PTHR12592">
    <property type="entry name" value="ATP-DEPENDENT (S)-NAD(P)H-HYDRATE DEHYDRATASE FAMILY MEMBER"/>
    <property type="match status" value="1"/>
</dbReference>
<dbReference type="InterPro" id="IPR030677">
    <property type="entry name" value="Nnr"/>
</dbReference>
<dbReference type="GO" id="GO:0046872">
    <property type="term" value="F:metal ion binding"/>
    <property type="evidence" value="ECO:0007669"/>
    <property type="project" value="UniProtKB-UniRule"/>
</dbReference>
<feature type="binding site" evidence="18">
    <location>
        <begin position="57"/>
        <end position="61"/>
    </location>
    <ligand>
        <name>(6S)-NADPHX</name>
        <dbReference type="ChEBI" id="CHEBI:64076"/>
    </ligand>
</feature>
<evidence type="ECO:0000313" key="23">
    <source>
        <dbReference type="Proteomes" id="UP001139700"/>
    </source>
</evidence>
<dbReference type="Gene3D" id="3.40.1190.20">
    <property type="match status" value="1"/>
</dbReference>
<protein>
    <recommendedName>
        <fullName evidence="19">Bifunctional NAD(P)H-hydrate repair enzyme</fullName>
    </recommendedName>
    <alternativeName>
        <fullName evidence="19">Nicotinamide nucleotide repair protein</fullName>
    </alternativeName>
    <domain>
        <recommendedName>
            <fullName evidence="19">ADP-dependent (S)-NAD(P)H-hydrate dehydratase</fullName>
            <ecNumber evidence="19">4.2.1.136</ecNumber>
        </recommendedName>
        <alternativeName>
            <fullName evidence="19">ADP-dependent NAD(P)HX dehydratase</fullName>
        </alternativeName>
    </domain>
    <domain>
        <recommendedName>
            <fullName evidence="19">NAD(P)H-hydrate epimerase</fullName>
            <ecNumber evidence="19">5.1.99.6</ecNumber>
        </recommendedName>
    </domain>
</protein>
<comment type="catalytic activity">
    <reaction evidence="15 17 19">
        <text>(6S)-NADHX + ADP = AMP + phosphate + NADH + H(+)</text>
        <dbReference type="Rhea" id="RHEA:32223"/>
        <dbReference type="ChEBI" id="CHEBI:15378"/>
        <dbReference type="ChEBI" id="CHEBI:43474"/>
        <dbReference type="ChEBI" id="CHEBI:57945"/>
        <dbReference type="ChEBI" id="CHEBI:64074"/>
        <dbReference type="ChEBI" id="CHEBI:456215"/>
        <dbReference type="ChEBI" id="CHEBI:456216"/>
        <dbReference type="EC" id="4.2.1.136"/>
    </reaction>
</comment>
<dbReference type="GO" id="GO:0110051">
    <property type="term" value="P:metabolite repair"/>
    <property type="evidence" value="ECO:0007669"/>
    <property type="project" value="TreeGrafter"/>
</dbReference>
<evidence type="ECO:0000256" key="4">
    <source>
        <dbReference type="ARBA" id="ARBA00009524"/>
    </source>
</evidence>
<reference evidence="22" key="1">
    <citation type="submission" date="2021-12" db="EMBL/GenBank/DDBJ databases">
        <title>Novel species in genus Dyadobacter.</title>
        <authorList>
            <person name="Ma C."/>
        </authorList>
    </citation>
    <scope>NUCLEOTIDE SEQUENCE</scope>
    <source>
        <strain evidence="22">CY399</strain>
    </source>
</reference>
<evidence type="ECO:0000256" key="12">
    <source>
        <dbReference type="ARBA" id="ARBA00023239"/>
    </source>
</evidence>
<dbReference type="PROSITE" id="PS01050">
    <property type="entry name" value="YJEF_C_2"/>
    <property type="match status" value="1"/>
</dbReference>
<dbReference type="Pfam" id="PF01256">
    <property type="entry name" value="Carb_kinase"/>
    <property type="match status" value="1"/>
</dbReference>
<dbReference type="Pfam" id="PF03853">
    <property type="entry name" value="YjeF_N"/>
    <property type="match status" value="1"/>
</dbReference>
<keyword evidence="8 17" id="KW-0521">NADP</keyword>
<evidence type="ECO:0000256" key="13">
    <source>
        <dbReference type="ARBA" id="ARBA00023268"/>
    </source>
</evidence>
<dbReference type="InterPro" id="IPR017953">
    <property type="entry name" value="Carbohydrate_kinase_pred_CS"/>
</dbReference>
<dbReference type="InterPro" id="IPR000631">
    <property type="entry name" value="CARKD"/>
</dbReference>
<dbReference type="EC" id="5.1.99.6" evidence="19"/>
<proteinExistence type="inferred from homology"/>
<dbReference type="GO" id="GO:0052855">
    <property type="term" value="F:ADP-dependent NAD(P)H-hydrate dehydratase activity"/>
    <property type="evidence" value="ECO:0007669"/>
    <property type="project" value="UniProtKB-UniRule"/>
</dbReference>
<keyword evidence="6 17" id="KW-0547">Nucleotide-binding</keyword>
<feature type="binding site" evidence="18">
    <location>
        <position position="157"/>
    </location>
    <ligand>
        <name>(6S)-NADPHX</name>
        <dbReference type="ChEBI" id="CHEBI:64076"/>
    </ligand>
</feature>
<evidence type="ECO:0000256" key="11">
    <source>
        <dbReference type="ARBA" id="ARBA00023235"/>
    </source>
</evidence>
<evidence type="ECO:0000256" key="19">
    <source>
        <dbReference type="PIRNR" id="PIRNR017184"/>
    </source>
</evidence>
<evidence type="ECO:0000256" key="1">
    <source>
        <dbReference type="ARBA" id="ARBA00000013"/>
    </source>
</evidence>
<feature type="binding site" evidence="18">
    <location>
        <begin position="128"/>
        <end position="134"/>
    </location>
    <ligand>
        <name>(6S)-NADPHX</name>
        <dbReference type="ChEBI" id="CHEBI:64076"/>
    </ligand>
</feature>
<dbReference type="InterPro" id="IPR036652">
    <property type="entry name" value="YjeF_N_dom_sf"/>
</dbReference>
<keyword evidence="23" id="KW-1185">Reference proteome</keyword>
<dbReference type="Proteomes" id="UP001139700">
    <property type="component" value="Unassembled WGS sequence"/>
</dbReference>
<comment type="similarity">
    <text evidence="4 19">In the C-terminal section; belongs to the NnrD/CARKD family.</text>
</comment>
<keyword evidence="10 17" id="KW-0520">NAD</keyword>
<evidence type="ECO:0000256" key="10">
    <source>
        <dbReference type="ARBA" id="ARBA00023027"/>
    </source>
</evidence>
<accession>A0A9X1PA46</accession>
<feature type="binding site" evidence="18">
    <location>
        <position position="124"/>
    </location>
    <ligand>
        <name>K(+)</name>
        <dbReference type="ChEBI" id="CHEBI:29103"/>
    </ligand>
</feature>
<feature type="binding site" evidence="18">
    <location>
        <position position="58"/>
    </location>
    <ligand>
        <name>K(+)</name>
        <dbReference type="ChEBI" id="CHEBI:29103"/>
    </ligand>
</feature>
<dbReference type="SUPFAM" id="SSF64153">
    <property type="entry name" value="YjeF N-terminal domain-like"/>
    <property type="match status" value="1"/>
</dbReference>
<keyword evidence="12 17" id="KW-0456">Lyase</keyword>
<feature type="binding site" evidence="17">
    <location>
        <begin position="414"/>
        <end position="418"/>
    </location>
    <ligand>
        <name>AMP</name>
        <dbReference type="ChEBI" id="CHEBI:456215"/>
    </ligand>
</feature>
<dbReference type="InterPro" id="IPR004443">
    <property type="entry name" value="YjeF_N_dom"/>
</dbReference>
<comment type="cofactor">
    <cofactor evidence="18 19">
        <name>K(+)</name>
        <dbReference type="ChEBI" id="CHEBI:29103"/>
    </cofactor>
    <text evidence="18 19">Binds 1 potassium ion per subunit.</text>
</comment>
<evidence type="ECO:0000256" key="2">
    <source>
        <dbReference type="ARBA" id="ARBA00000909"/>
    </source>
</evidence>
<dbReference type="GO" id="GO:0052856">
    <property type="term" value="F:NAD(P)HX epimerase activity"/>
    <property type="evidence" value="ECO:0007669"/>
    <property type="project" value="UniProtKB-UniRule"/>
</dbReference>
<evidence type="ECO:0000259" key="21">
    <source>
        <dbReference type="PROSITE" id="PS51385"/>
    </source>
</evidence>
<evidence type="ECO:0000256" key="14">
    <source>
        <dbReference type="ARBA" id="ARBA00025153"/>
    </source>
</evidence>
<evidence type="ECO:0000256" key="3">
    <source>
        <dbReference type="ARBA" id="ARBA00006001"/>
    </source>
</evidence>
<keyword evidence="7 17" id="KW-0067">ATP-binding</keyword>
<comment type="similarity">
    <text evidence="17">Belongs to the NnrD/CARKD family.</text>
</comment>
<dbReference type="GO" id="GO:0005524">
    <property type="term" value="F:ATP binding"/>
    <property type="evidence" value="ECO:0007669"/>
    <property type="project" value="UniProtKB-UniRule"/>
</dbReference>
<name>A0A9X1PA46_9BACT</name>
<evidence type="ECO:0000313" key="22">
    <source>
        <dbReference type="EMBL" id="MCF0039570.1"/>
    </source>
</evidence>
<dbReference type="PANTHER" id="PTHR12592:SF0">
    <property type="entry name" value="ATP-DEPENDENT (S)-NAD(P)H-HYDRATE DEHYDRATASE"/>
    <property type="match status" value="1"/>
</dbReference>
<evidence type="ECO:0000256" key="5">
    <source>
        <dbReference type="ARBA" id="ARBA00022723"/>
    </source>
</evidence>
<comment type="catalytic activity">
    <reaction evidence="1 18 19">
        <text>(6R)-NADHX = (6S)-NADHX</text>
        <dbReference type="Rhea" id="RHEA:32215"/>
        <dbReference type="ChEBI" id="CHEBI:64074"/>
        <dbReference type="ChEBI" id="CHEBI:64075"/>
        <dbReference type="EC" id="5.1.99.6"/>
    </reaction>
</comment>
<comment type="catalytic activity">
    <reaction evidence="2 18 19">
        <text>(6R)-NADPHX = (6S)-NADPHX</text>
        <dbReference type="Rhea" id="RHEA:32227"/>
        <dbReference type="ChEBI" id="CHEBI:64076"/>
        <dbReference type="ChEBI" id="CHEBI:64077"/>
        <dbReference type="EC" id="5.1.99.6"/>
    </reaction>
</comment>
<dbReference type="CDD" id="cd01171">
    <property type="entry name" value="YXKO-related"/>
    <property type="match status" value="1"/>
</dbReference>
<feature type="binding site" evidence="17">
    <location>
        <position position="444"/>
    </location>
    <ligand>
        <name>(6S)-NADPHX</name>
        <dbReference type="ChEBI" id="CHEBI:64076"/>
    </ligand>
</feature>
<keyword evidence="13" id="KW-0511">Multifunctional enzyme</keyword>
<comment type="similarity">
    <text evidence="3 19">In the N-terminal section; belongs to the NnrE/AIBP family.</text>
</comment>
<comment type="cofactor">
    <cofactor evidence="17">
        <name>Mg(2+)</name>
        <dbReference type="ChEBI" id="CHEBI:18420"/>
    </cofactor>
</comment>
<evidence type="ECO:0000256" key="17">
    <source>
        <dbReference type="HAMAP-Rule" id="MF_01965"/>
    </source>
</evidence>
<feature type="binding site" evidence="17">
    <location>
        <position position="323"/>
    </location>
    <ligand>
        <name>(6S)-NADPHX</name>
        <dbReference type="ChEBI" id="CHEBI:64076"/>
    </ligand>
</feature>
<dbReference type="PROSITE" id="PS51383">
    <property type="entry name" value="YJEF_C_3"/>
    <property type="match status" value="1"/>
</dbReference>
<keyword evidence="9 18" id="KW-0630">Potassium</keyword>
<evidence type="ECO:0000256" key="9">
    <source>
        <dbReference type="ARBA" id="ARBA00022958"/>
    </source>
</evidence>
<dbReference type="NCBIfam" id="TIGR00196">
    <property type="entry name" value="yjeF_cterm"/>
    <property type="match status" value="1"/>
</dbReference>
<comment type="caution">
    <text evidence="22">The sequence shown here is derived from an EMBL/GenBank/DDBJ whole genome shotgun (WGS) entry which is preliminary data.</text>
</comment>
<dbReference type="EMBL" id="JAJTTA010000002">
    <property type="protein sequence ID" value="MCF0039570.1"/>
    <property type="molecule type" value="Genomic_DNA"/>
</dbReference>
<comment type="subunit">
    <text evidence="17">Homotetramer.</text>
</comment>
<feature type="binding site" evidence="17">
    <location>
        <position position="443"/>
    </location>
    <ligand>
        <name>AMP</name>
        <dbReference type="ChEBI" id="CHEBI:456215"/>
    </ligand>
</feature>
<sequence>MKILNVKQIRALDAYTIENEPVSSLDLMERASKAFVRWFCNQFVNTRPVAVFCGKGNNGGDGLAIARILSTHSYDVQVFVIEYTENASADFQSNFTRLRDHLQPVSISADSAFPTLAANVICIDALLGSGLSRPAEGLLANIIHSLNALPNKIVSVDIASGLYADQANQKGDPIIEPNFTVSFQLPKLAFMMPQNAKFVGSWHIVDIGLNEDFINATDTPYHYTDKLTAEKLIKPRDKFSHKGTFGHALLMAGSYGKMGAAVLSGKACLRSGVGLLTMHIPVCGYDIIQISLPEAMAVTDQDEKHLSALTDLGSYSAIGIGPGLGKEPVTVNVVEKLLDFVNANSGKAKLIIDADALNIISENRDLLNKLPENTVLTPHPKEFQRLAGDSKDEFERLQSGIDFAKKYKVIICLKGANTAVILANGEVHFNSTGNPGMATGGTGDVLTGIVTSLLAQKYEPAEAAILAVYQHGLAGDRAAEVKGQSALIASDLVDSLGW</sequence>
<feature type="domain" description="YjeF N-terminal" evidence="21">
    <location>
        <begin position="9"/>
        <end position="215"/>
    </location>
</feature>
<feature type="binding site" evidence="17">
    <location>
        <position position="260"/>
    </location>
    <ligand>
        <name>(6S)-NADPHX</name>
        <dbReference type="ChEBI" id="CHEBI:64076"/>
    </ligand>
</feature>
<organism evidence="22 23">
    <name type="scientific">Dyadobacter fanqingshengii</name>
    <dbReference type="NCBI Taxonomy" id="2906443"/>
    <lineage>
        <taxon>Bacteria</taxon>
        <taxon>Pseudomonadati</taxon>
        <taxon>Bacteroidota</taxon>
        <taxon>Cytophagia</taxon>
        <taxon>Cytophagales</taxon>
        <taxon>Spirosomataceae</taxon>
        <taxon>Dyadobacter</taxon>
    </lineage>
</organism>
<comment type="function">
    <text evidence="17">Catalyzes the dehydration of the S-form of NAD(P)HX at the expense of ADP, which is converted to AMP. Together with NAD(P)HX epimerase, which catalyzes the epimerization of the S- and R-forms, the enzyme allows the repair of both epimers of NAD(P)HX, a damaged form of NAD(P)H that is a result of enzymatic or heat-dependent hydration.</text>
</comment>
<comment type="caution">
    <text evidence="18">Lacks conserved residue(s) required for the propagation of feature annotation.</text>
</comment>
<dbReference type="HAMAP" id="MF_01966">
    <property type="entry name" value="NADHX_epimerase"/>
    <property type="match status" value="1"/>
</dbReference>
<evidence type="ECO:0000256" key="15">
    <source>
        <dbReference type="ARBA" id="ARBA00048238"/>
    </source>
</evidence>
<evidence type="ECO:0000256" key="6">
    <source>
        <dbReference type="ARBA" id="ARBA00022741"/>
    </source>
</evidence>
<dbReference type="SUPFAM" id="SSF53613">
    <property type="entry name" value="Ribokinase-like"/>
    <property type="match status" value="1"/>
</dbReference>
<evidence type="ECO:0000256" key="16">
    <source>
        <dbReference type="ARBA" id="ARBA00049209"/>
    </source>
</evidence>
<keyword evidence="11 18" id="KW-0413">Isomerase</keyword>
<dbReference type="PIRSF" id="PIRSF017184">
    <property type="entry name" value="Nnr"/>
    <property type="match status" value="1"/>
</dbReference>
<feature type="binding site" evidence="17">
    <location>
        <position position="379"/>
    </location>
    <ligand>
        <name>(6S)-NADPHX</name>
        <dbReference type="ChEBI" id="CHEBI:64076"/>
    </ligand>
</feature>
<dbReference type="InterPro" id="IPR029056">
    <property type="entry name" value="Ribokinase-like"/>
</dbReference>
<comment type="catalytic activity">
    <reaction evidence="16 17 19">
        <text>(6S)-NADPHX + ADP = AMP + phosphate + NADPH + H(+)</text>
        <dbReference type="Rhea" id="RHEA:32235"/>
        <dbReference type="ChEBI" id="CHEBI:15378"/>
        <dbReference type="ChEBI" id="CHEBI:43474"/>
        <dbReference type="ChEBI" id="CHEBI:57783"/>
        <dbReference type="ChEBI" id="CHEBI:64076"/>
        <dbReference type="ChEBI" id="CHEBI:456215"/>
        <dbReference type="ChEBI" id="CHEBI:456216"/>
        <dbReference type="EC" id="4.2.1.136"/>
    </reaction>
</comment>
<evidence type="ECO:0000256" key="7">
    <source>
        <dbReference type="ARBA" id="ARBA00022840"/>
    </source>
</evidence>
<dbReference type="PROSITE" id="PS51385">
    <property type="entry name" value="YJEF_N"/>
    <property type="match status" value="1"/>
</dbReference>
<evidence type="ECO:0000259" key="20">
    <source>
        <dbReference type="PROSITE" id="PS51383"/>
    </source>
</evidence>
<keyword evidence="5 18" id="KW-0479">Metal-binding</keyword>
<feature type="domain" description="YjeF C-terminal" evidence="20">
    <location>
        <begin position="225"/>
        <end position="498"/>
    </location>
</feature>
<dbReference type="HAMAP" id="MF_01965">
    <property type="entry name" value="NADHX_dehydratase"/>
    <property type="match status" value="1"/>
</dbReference>
<feature type="binding site" evidence="18">
    <location>
        <position position="160"/>
    </location>
    <ligand>
        <name>K(+)</name>
        <dbReference type="ChEBI" id="CHEBI:29103"/>
    </ligand>
</feature>
<comment type="similarity">
    <text evidence="18">Belongs to the NnrE/AIBP family.</text>
</comment>
<dbReference type="NCBIfam" id="TIGR00197">
    <property type="entry name" value="yjeF_nterm"/>
    <property type="match status" value="1"/>
</dbReference>
<comment type="function">
    <text evidence="18">Catalyzes the epimerization of the S- and R-forms of NAD(P)HX, a damaged form of NAD(P)H that is a result of enzymatic or heat-dependent hydration. This is a prerequisite for the S-specific NAD(P)H-hydrate dehydratase to allow the repair of both epimers of NAD(P)HX.</text>
</comment>